<dbReference type="Pfam" id="PF19064">
    <property type="entry name" value="DUF5760"/>
    <property type="match status" value="1"/>
</dbReference>
<protein>
    <submittedName>
        <fullName evidence="1">Uncharacterized protein</fullName>
    </submittedName>
</protein>
<proteinExistence type="predicted"/>
<reference evidence="1" key="1">
    <citation type="journal article" date="2020" name="Nature">
        <title>Giant virus diversity and host interactions through global metagenomics.</title>
        <authorList>
            <person name="Schulz F."/>
            <person name="Roux S."/>
            <person name="Paez-Espino D."/>
            <person name="Jungbluth S."/>
            <person name="Walsh D.A."/>
            <person name="Denef V.J."/>
            <person name="McMahon K.D."/>
            <person name="Konstantinidis K.T."/>
            <person name="Eloe-Fadrosh E.A."/>
            <person name="Kyrpides N.C."/>
            <person name="Woyke T."/>
        </authorList>
    </citation>
    <scope>NUCLEOTIDE SEQUENCE</scope>
    <source>
        <strain evidence="1">GVMAG-M-3300010158-13</strain>
    </source>
</reference>
<sequence>MDSKEQLLTIVREWVKIDNEMRTLQAEQTKRKNEKKRVSSALMEIMKKNSIDVFDINGGQLCYTKRNIKKPITKKVLFEILSTFYKGDLVKAETLNEFILENRQEVIKETIERKLEK</sequence>
<evidence type="ECO:0000313" key="1">
    <source>
        <dbReference type="EMBL" id="QHS88085.1"/>
    </source>
</evidence>
<name>A0A6C0B767_9ZZZZ</name>
<dbReference type="InterPro" id="IPR043918">
    <property type="entry name" value="DUF5760"/>
</dbReference>
<dbReference type="AlphaFoldDB" id="A0A6C0B767"/>
<accession>A0A6C0B767</accession>
<organism evidence="1">
    <name type="scientific">viral metagenome</name>
    <dbReference type="NCBI Taxonomy" id="1070528"/>
    <lineage>
        <taxon>unclassified sequences</taxon>
        <taxon>metagenomes</taxon>
        <taxon>organismal metagenomes</taxon>
    </lineage>
</organism>
<dbReference type="EMBL" id="MN739092">
    <property type="protein sequence ID" value="QHS88085.1"/>
    <property type="molecule type" value="Genomic_DNA"/>
</dbReference>